<dbReference type="Pfam" id="PF00753">
    <property type="entry name" value="Lactamase_B"/>
    <property type="match status" value="1"/>
</dbReference>
<keyword evidence="2" id="KW-0175">Coiled coil</keyword>
<dbReference type="PANTHER" id="PTHR11203">
    <property type="entry name" value="CLEAVAGE AND POLYADENYLATION SPECIFICITY FACTOR FAMILY MEMBER"/>
    <property type="match status" value="1"/>
</dbReference>
<dbReference type="SUPFAM" id="SSF56281">
    <property type="entry name" value="Metallo-hydrolase/oxidoreductase"/>
    <property type="match status" value="1"/>
</dbReference>
<dbReference type="PANTHER" id="PTHR11203:SF37">
    <property type="entry name" value="INTEGRATOR COMPLEX SUBUNIT 11"/>
    <property type="match status" value="1"/>
</dbReference>
<dbReference type="InterPro" id="IPR001279">
    <property type="entry name" value="Metallo-B-lactamas"/>
</dbReference>
<dbReference type="Gene3D" id="3.40.50.10890">
    <property type="match status" value="1"/>
</dbReference>
<dbReference type="InterPro" id="IPR011108">
    <property type="entry name" value="RMMBL"/>
</dbReference>
<dbReference type="Proteomes" id="UP000005110">
    <property type="component" value="Chromosome"/>
</dbReference>
<evidence type="ECO:0000313" key="5">
    <source>
        <dbReference type="EMBL" id="EIW00703.1"/>
    </source>
</evidence>
<dbReference type="CDD" id="cd16295">
    <property type="entry name" value="TTHA0252-CPSF-like_MBL-fold"/>
    <property type="match status" value="1"/>
</dbReference>
<feature type="domain" description="Metallo-beta-lactamase" evidence="3">
    <location>
        <begin position="19"/>
        <end position="254"/>
    </location>
</feature>
<dbReference type="Gene3D" id="3.60.15.10">
    <property type="entry name" value="Ribonuclease Z/Hydroxyacylglutathione hydrolase-like"/>
    <property type="match status" value="1"/>
</dbReference>
<dbReference type="HOGENOM" id="CLU_009673_5_2_9"/>
<dbReference type="InterPro" id="IPR036866">
    <property type="entry name" value="RibonucZ/Hydroxyglut_hydro"/>
</dbReference>
<keyword evidence="1" id="KW-0378">Hydrolase</keyword>
<dbReference type="Pfam" id="PF07521">
    <property type="entry name" value="RMMBL"/>
    <property type="match status" value="1"/>
</dbReference>
<proteinExistence type="predicted"/>
<dbReference type="Pfam" id="PF10996">
    <property type="entry name" value="Beta-Casp"/>
    <property type="match status" value="1"/>
</dbReference>
<reference evidence="5 6" key="1">
    <citation type="submission" date="2012-02" db="EMBL/GenBank/DDBJ databases">
        <title>Improved High-Quality Draft sequence of Thermoanaerobacter siderophilus SR4.</title>
        <authorList>
            <consortium name="US DOE Joint Genome Institute"/>
            <person name="Lucas S."/>
            <person name="Han J."/>
            <person name="Lapidus A."/>
            <person name="Cheng J.-F."/>
            <person name="Goodwin L."/>
            <person name="Pitluck S."/>
            <person name="Peters L."/>
            <person name="Detter J.C."/>
            <person name="Han C."/>
            <person name="Tapia R."/>
            <person name="Land M."/>
            <person name="Hauser L."/>
            <person name="Kyrpides N."/>
            <person name="Ivanova N."/>
            <person name="Pagani I."/>
            <person name="Hemme C."/>
            <person name="Woyke T."/>
        </authorList>
    </citation>
    <scope>NUCLEOTIDE SEQUENCE [LARGE SCALE GENOMIC DNA]</scope>
    <source>
        <strain evidence="5 6">SR4</strain>
    </source>
</reference>
<keyword evidence="5" id="KW-0540">Nuclease</keyword>
<evidence type="ECO:0000256" key="1">
    <source>
        <dbReference type="ARBA" id="ARBA00022801"/>
    </source>
</evidence>
<feature type="coiled-coil region" evidence="2">
    <location>
        <begin position="491"/>
        <end position="518"/>
    </location>
</feature>
<accession>I8QZU7</accession>
<evidence type="ECO:0000259" key="3">
    <source>
        <dbReference type="SMART" id="SM00849"/>
    </source>
</evidence>
<dbReference type="AlphaFoldDB" id="I8QZU7"/>
<gene>
    <name evidence="5" type="ORF">ThesiDRAFT1_1822</name>
</gene>
<protein>
    <submittedName>
        <fullName evidence="5">Putative exonuclease of the beta-lactamase fold involved in RNA processing</fullName>
    </submittedName>
</protein>
<evidence type="ECO:0000313" key="6">
    <source>
        <dbReference type="Proteomes" id="UP000005110"/>
    </source>
</evidence>
<dbReference type="EMBL" id="CM001486">
    <property type="protein sequence ID" value="EIW00703.1"/>
    <property type="molecule type" value="Genomic_DNA"/>
</dbReference>
<keyword evidence="6" id="KW-1185">Reference proteome</keyword>
<name>I8QZU7_9THEO</name>
<feature type="domain" description="Beta-Casp" evidence="4">
    <location>
        <begin position="259"/>
        <end position="389"/>
    </location>
</feature>
<dbReference type="InterPro" id="IPR022712">
    <property type="entry name" value="Beta_Casp"/>
</dbReference>
<organism evidence="5 6">
    <name type="scientific">Thermoanaerobacter siderophilus SR4</name>
    <dbReference type="NCBI Taxonomy" id="880478"/>
    <lineage>
        <taxon>Bacteria</taxon>
        <taxon>Bacillati</taxon>
        <taxon>Bacillota</taxon>
        <taxon>Clostridia</taxon>
        <taxon>Thermoanaerobacterales</taxon>
        <taxon>Thermoanaerobacteraceae</taxon>
        <taxon>Thermoanaerobacter</taxon>
    </lineage>
</organism>
<dbReference type="GO" id="GO:0004521">
    <property type="term" value="F:RNA endonuclease activity"/>
    <property type="evidence" value="ECO:0007669"/>
    <property type="project" value="TreeGrafter"/>
</dbReference>
<dbReference type="InterPro" id="IPR050698">
    <property type="entry name" value="MBL"/>
</dbReference>
<dbReference type="SMART" id="SM01027">
    <property type="entry name" value="Beta-Casp"/>
    <property type="match status" value="1"/>
</dbReference>
<sequence>MKGDVIVKISFLGAAKEVTGSCYLVETEKTKFLVDCGMFQGGEVEDELNYQEFIFDVNDIDFVLLTHAHIDHSGRIPLLYKRGYRKRIYATKATVDLCRYMLPDSGHIQEMESEWKNRKRKRAGKPLREPLYTADDAKDSLSIFYGVDYGEIIEPAQDVRVRFNDAGHMLGSSIIEVWVNEKGKETKIVFSGDLGNKEIPLLKEVTPIKSADYVLCESTYGNRLHEDIGDRAKKLMEIIIKTVKRGGNVIIPSFAVGRTQELLYELHKNRELYKDEIEFLNNVPVYVDSPLATSITDVFTKHPEYLDSEAQEYIKRGDLPLDFPNLHFTHSVEESKALNEIKTPVIIISASGMCEAGRIKHHLKHNLWRPECTVLFVGYQAKGTLGRKLLEGEKNVKIFGEDISVKAEIEYIESFSGHADQKGILDWLSQFTDKPRKIFIVHGEDEAQKELADKIENQLGIETLIPSRYDTYNFEEDKLFTAEAEDKVKLSVELTNKIEEMKLRSDKALNKLQELINSKDITKDLSPIVSELNNINESLMKLYRELLD</sequence>
<keyword evidence="5" id="KW-0269">Exonuclease</keyword>
<evidence type="ECO:0000259" key="4">
    <source>
        <dbReference type="SMART" id="SM01027"/>
    </source>
</evidence>
<dbReference type="PATRIC" id="fig|880478.3.peg.212"/>
<dbReference type="GO" id="GO:0004527">
    <property type="term" value="F:exonuclease activity"/>
    <property type="evidence" value="ECO:0007669"/>
    <property type="project" value="UniProtKB-KW"/>
</dbReference>
<evidence type="ECO:0000256" key="2">
    <source>
        <dbReference type="SAM" id="Coils"/>
    </source>
</evidence>
<dbReference type="SMART" id="SM00849">
    <property type="entry name" value="Lactamase_B"/>
    <property type="match status" value="1"/>
</dbReference>